<feature type="domain" description="Carrier" evidence="4">
    <location>
        <begin position="1157"/>
        <end position="1232"/>
    </location>
</feature>
<accession>A0ABT4E931</accession>
<dbReference type="Pfam" id="PF22621">
    <property type="entry name" value="CurL-like_PKS_C"/>
    <property type="match status" value="1"/>
</dbReference>
<dbReference type="Proteomes" id="UP001527090">
    <property type="component" value="Unassembled WGS sequence"/>
</dbReference>
<name>A0ABT4E931_PAEAL</name>
<dbReference type="SMART" id="SM00823">
    <property type="entry name" value="PKS_PP"/>
    <property type="match status" value="1"/>
</dbReference>
<proteinExistence type="predicted"/>
<dbReference type="Gene3D" id="3.40.50.720">
    <property type="entry name" value="NAD(P)-binding Rossmann-like Domain"/>
    <property type="match status" value="1"/>
</dbReference>
<evidence type="ECO:0000259" key="5">
    <source>
        <dbReference type="PROSITE" id="PS52004"/>
    </source>
</evidence>
<dbReference type="PROSITE" id="PS52004">
    <property type="entry name" value="KS3_2"/>
    <property type="match status" value="1"/>
</dbReference>
<dbReference type="InterPro" id="IPR020841">
    <property type="entry name" value="PKS_Beta-ketoAc_synthase_dom"/>
</dbReference>
<protein>
    <submittedName>
        <fullName evidence="6">SDR family NAD(P)-dependent oxidoreductase</fullName>
    </submittedName>
</protein>
<dbReference type="Pfam" id="PF21394">
    <property type="entry name" value="Beta-ketacyl_N"/>
    <property type="match status" value="1"/>
</dbReference>
<dbReference type="InterPro" id="IPR050091">
    <property type="entry name" value="PKS_NRPS_Biosynth_Enz"/>
</dbReference>
<dbReference type="CDD" id="cd08953">
    <property type="entry name" value="KR_2_SDR_x"/>
    <property type="match status" value="1"/>
</dbReference>
<dbReference type="Pfam" id="PF00109">
    <property type="entry name" value="ketoacyl-synt"/>
    <property type="match status" value="1"/>
</dbReference>
<dbReference type="InterPro" id="IPR036736">
    <property type="entry name" value="ACP-like_sf"/>
</dbReference>
<dbReference type="SUPFAM" id="SSF51735">
    <property type="entry name" value="NAD(P)-binding Rossmann-fold domains"/>
    <property type="match status" value="2"/>
</dbReference>
<dbReference type="Gene3D" id="1.10.1240.100">
    <property type="match status" value="1"/>
</dbReference>
<dbReference type="Gene3D" id="1.10.1200.10">
    <property type="entry name" value="ACP-like"/>
    <property type="match status" value="1"/>
</dbReference>
<comment type="caution">
    <text evidence="6">The sequence shown here is derived from an EMBL/GenBank/DDBJ whole genome shotgun (WGS) entry which is preliminary data.</text>
</comment>
<dbReference type="Gene3D" id="3.40.47.10">
    <property type="match status" value="1"/>
</dbReference>
<evidence type="ECO:0000256" key="3">
    <source>
        <dbReference type="ARBA" id="ARBA00022679"/>
    </source>
</evidence>
<evidence type="ECO:0000313" key="6">
    <source>
        <dbReference type="EMBL" id="MCY9530250.1"/>
    </source>
</evidence>
<dbReference type="InterPro" id="IPR020806">
    <property type="entry name" value="PKS_PP-bd"/>
</dbReference>
<dbReference type="PROSITE" id="PS50075">
    <property type="entry name" value="CARRIER"/>
    <property type="match status" value="1"/>
</dbReference>
<dbReference type="SMART" id="SM00825">
    <property type="entry name" value="PKS_KS"/>
    <property type="match status" value="1"/>
</dbReference>
<dbReference type="InterPro" id="IPR057326">
    <property type="entry name" value="KR_dom"/>
</dbReference>
<dbReference type="InterPro" id="IPR014030">
    <property type="entry name" value="Ketoacyl_synth_N"/>
</dbReference>
<reference evidence="6 7" key="1">
    <citation type="submission" date="2022-05" db="EMBL/GenBank/DDBJ databases">
        <title>Genome Sequencing of Bee-Associated Microbes.</title>
        <authorList>
            <person name="Dunlap C."/>
        </authorList>
    </citation>
    <scope>NUCLEOTIDE SEQUENCE [LARGE SCALE GENOMIC DNA]</scope>
    <source>
        <strain evidence="6 7">NRRL NRS-750</strain>
    </source>
</reference>
<dbReference type="PANTHER" id="PTHR43775:SF37">
    <property type="entry name" value="SI:DKEY-61P9.11"/>
    <property type="match status" value="1"/>
</dbReference>
<dbReference type="Pfam" id="PF00550">
    <property type="entry name" value="PP-binding"/>
    <property type="match status" value="1"/>
</dbReference>
<dbReference type="SUPFAM" id="SSF53901">
    <property type="entry name" value="Thiolase-like"/>
    <property type="match status" value="1"/>
</dbReference>
<dbReference type="InterPro" id="IPR013968">
    <property type="entry name" value="PKS_KR"/>
</dbReference>
<dbReference type="InterPro" id="IPR036291">
    <property type="entry name" value="NAD(P)-bd_dom_sf"/>
</dbReference>
<keyword evidence="7" id="KW-1185">Reference proteome</keyword>
<dbReference type="Pfam" id="PF08659">
    <property type="entry name" value="KR"/>
    <property type="match status" value="1"/>
</dbReference>
<dbReference type="SUPFAM" id="SSF47336">
    <property type="entry name" value="ACP-like"/>
    <property type="match status" value="1"/>
</dbReference>
<dbReference type="EMBL" id="JAMDLY010000011">
    <property type="protein sequence ID" value="MCY9530250.1"/>
    <property type="molecule type" value="Genomic_DNA"/>
</dbReference>
<dbReference type="InterPro" id="IPR049490">
    <property type="entry name" value="C883_1060-like_KR_N"/>
</dbReference>
<feature type="domain" description="Ketosynthase family 3 (KS3)" evidence="5">
    <location>
        <begin position="27"/>
        <end position="450"/>
    </location>
</feature>
<evidence type="ECO:0000313" key="7">
    <source>
        <dbReference type="Proteomes" id="UP001527090"/>
    </source>
</evidence>
<organism evidence="6 7">
    <name type="scientific">Paenibacillus alvei</name>
    <name type="common">Bacillus alvei</name>
    <dbReference type="NCBI Taxonomy" id="44250"/>
    <lineage>
        <taxon>Bacteria</taxon>
        <taxon>Bacillati</taxon>
        <taxon>Bacillota</taxon>
        <taxon>Bacilli</taxon>
        <taxon>Bacillales</taxon>
        <taxon>Paenibacillaceae</taxon>
        <taxon>Paenibacillus</taxon>
    </lineage>
</organism>
<keyword evidence="1" id="KW-0596">Phosphopantetheine</keyword>
<gene>
    <name evidence="6" type="ORF">M5X04_13075</name>
</gene>
<dbReference type="CDD" id="cd00833">
    <property type="entry name" value="PKS"/>
    <property type="match status" value="1"/>
</dbReference>
<dbReference type="RefSeq" id="WP_268632191.1">
    <property type="nucleotide sequence ID" value="NZ_JAMDLY010000011.1"/>
</dbReference>
<dbReference type="InterPro" id="IPR014031">
    <property type="entry name" value="Ketoacyl_synth_C"/>
</dbReference>
<evidence type="ECO:0000256" key="2">
    <source>
        <dbReference type="ARBA" id="ARBA00022553"/>
    </source>
</evidence>
<sequence>MLDLNSIQLKDITVKGEYDVHVDDSIVSDIAIIGIGVNLPGADTVEEFWHNLRTGFDGVRDIPTSRKKDVDNYFACLGKESKAIRYGQAAYLEDIDKFDYNFFKISPKEASLLDPNQRLFLQVAWSAIEDSGYGGKKLEGSNTGVYLGFGSDSDYKKIIHEVDPESLQLSMPGNVRPIIASRISYITDLKGPSMIVDTTCSSSLVAVHLACQALRNGECDMAIAGGVQIHLLPVRDFEVGIESSTSRTRAFDDSSDGTGTGEGVIAIMLKPLTKAIEDRDNIYSVIKSTAVNQDGNSPGITAPNAEAQEELIVDAWNKAGIHPETISYIEAHGTGTKLGDPIEVEGIQRAFQRYTDRKQFCAIGSVKSNIGHLDNTSGIVGLLKAVISLKYKELFPTLHFKRPNRKINFESSPLYVNDQLKKWEVGNDKRRCGVSSFGLSGTNCHVIMEEAPEQVTSAPVPRNEIFLISAKTETSINKLVRRFISYLHVHKEINIADLCYTLSTGRGHYNYRLAIIAKSTEDLLEKLNLIERNRLNTEYGSTMQYNEFSLQHVANKEQTLLAHEQIINYLATERQETRILQEVATLYVQGADIEWESLYRREKRYRLHLPAYSFEKNRCWLDIQPRKNISTVENRLDRFYTSTWEIKDLQKVVEKKPIVSLLINDGHGVGTIIAEKLRKDGETVIKVEAGETFKKINEEAYIIAGDINDYNLLIKDIDWTKVTRVIHICSLSGNEYEDTLDNLEQGLERGVYSLFYLIKALTAQQISNGINIKIVTTYAVQVSNERTEIRPERSALFGLGKVIGWENKTLHVNCIDIDDKTDLDNVINEFRAQDKEYKVAYRNNKRYVERLISKNFPSPSQAGFKLQTDGVYIITGGAGGIGLEIATFLAAKEKITLALLNRSPLPKGSISPTGDRDRQLAQFTAMKNIEQMGTKLEYIQADITDEEQLKTAIALLKNRYGKINGVVHAAGIAEGDLLRNLSLHTFKKVMAPKVQGTWLLNKYLHEEDLQFFVLFSSAITLIGGLGSGPYTAANAFMDAFPSYRGSKIGKTMVINWPSWQKTSLADNSSIVDEKKELFSMLSPEDAVKAFYNAIQSDSAQMFIGNLNVNSDVFELGDFLPFRLSPKVREEIVTGNVNTQDMVPTGNQLQVKLKGKSSAYTYVEKQIAKAWRQVLGYEELDVNDNFFDIGGDSIMITRVHSIIDKEFPNKATIADLFSYPTVAKLSEHISKDDYTSSSQPKVSNNVRSNISALFERVSQEEITIEQAITLYRAIGVKHG</sequence>
<keyword evidence="3" id="KW-0808">Transferase</keyword>
<dbReference type="InterPro" id="IPR009081">
    <property type="entry name" value="PP-bd_ACP"/>
</dbReference>
<dbReference type="Pfam" id="PF02801">
    <property type="entry name" value="Ketoacyl-synt_C"/>
    <property type="match status" value="1"/>
</dbReference>
<evidence type="ECO:0000259" key="4">
    <source>
        <dbReference type="PROSITE" id="PS50075"/>
    </source>
</evidence>
<dbReference type="SMART" id="SM00822">
    <property type="entry name" value="PKS_KR"/>
    <property type="match status" value="1"/>
</dbReference>
<dbReference type="PANTHER" id="PTHR43775">
    <property type="entry name" value="FATTY ACID SYNTHASE"/>
    <property type="match status" value="1"/>
</dbReference>
<dbReference type="InterPro" id="IPR016039">
    <property type="entry name" value="Thiolase-like"/>
</dbReference>
<keyword evidence="2" id="KW-0597">Phosphoprotein</keyword>
<evidence type="ECO:0000256" key="1">
    <source>
        <dbReference type="ARBA" id="ARBA00022450"/>
    </source>
</evidence>